<dbReference type="EMBL" id="JEMT01024553">
    <property type="protein sequence ID" value="EXX62706.1"/>
    <property type="molecule type" value="Genomic_DNA"/>
</dbReference>
<accession>A0A015KS86</accession>
<gene>
    <name evidence="1" type="ORF">RirG_159230</name>
</gene>
<protein>
    <submittedName>
        <fullName evidence="1">Uncharacterized protein</fullName>
    </submittedName>
</protein>
<comment type="caution">
    <text evidence="1">The sequence shown here is derived from an EMBL/GenBank/DDBJ whole genome shotgun (WGS) entry which is preliminary data.</text>
</comment>
<dbReference type="Proteomes" id="UP000022910">
    <property type="component" value="Unassembled WGS sequence"/>
</dbReference>
<reference evidence="1 2" key="1">
    <citation type="submission" date="2014-02" db="EMBL/GenBank/DDBJ databases">
        <title>Single nucleus genome sequencing reveals high similarity among nuclei of an endomycorrhizal fungus.</title>
        <authorList>
            <person name="Lin K."/>
            <person name="Geurts R."/>
            <person name="Zhang Z."/>
            <person name="Limpens E."/>
            <person name="Saunders D.G."/>
            <person name="Mu D."/>
            <person name="Pang E."/>
            <person name="Cao H."/>
            <person name="Cha H."/>
            <person name="Lin T."/>
            <person name="Zhou Q."/>
            <person name="Shang Y."/>
            <person name="Li Y."/>
            <person name="Ivanov S."/>
            <person name="Sharma T."/>
            <person name="Velzen R.V."/>
            <person name="Ruijter N.D."/>
            <person name="Aanen D.K."/>
            <person name="Win J."/>
            <person name="Kamoun S."/>
            <person name="Bisseling T."/>
            <person name="Huang S."/>
        </authorList>
    </citation>
    <scope>NUCLEOTIDE SEQUENCE [LARGE SCALE GENOMIC DNA]</scope>
    <source>
        <strain evidence="2">DAOM197198w</strain>
    </source>
</reference>
<evidence type="ECO:0000313" key="1">
    <source>
        <dbReference type="EMBL" id="EXX62706.1"/>
    </source>
</evidence>
<dbReference type="HOGENOM" id="CLU_090745_0_0_1"/>
<keyword evidence="2" id="KW-1185">Reference proteome</keyword>
<sequence length="247" mass="29118">MRDQKIKLWKKFEETFPNGMKKTSFMGRLANCSNIKYRDDIGGLCLTCNDYGYIPFESLIAIARNTFLQKDQLNSVLQKIDALKRHLRRGYERELVVNADGTTKHDSCISHCLPYAFGNCLENHNSRCSECDQFFEFFEFMHLYIKEDQIATLEETKEHLQYYLAHSTRKIYLNSQFKATLASLDEDGALFVADYKIRILPRSARETKAEFFGKRGWTLYTILMFRKKENCEELEIRAYDHWSTDTK</sequence>
<proteinExistence type="predicted"/>
<name>A0A015KS86_RHIIW</name>
<dbReference type="AlphaFoldDB" id="A0A015KS86"/>
<dbReference type="OrthoDB" id="2430083at2759"/>
<evidence type="ECO:0000313" key="2">
    <source>
        <dbReference type="Proteomes" id="UP000022910"/>
    </source>
</evidence>
<organism evidence="1 2">
    <name type="scientific">Rhizophagus irregularis (strain DAOM 197198w)</name>
    <name type="common">Glomus intraradices</name>
    <dbReference type="NCBI Taxonomy" id="1432141"/>
    <lineage>
        <taxon>Eukaryota</taxon>
        <taxon>Fungi</taxon>
        <taxon>Fungi incertae sedis</taxon>
        <taxon>Mucoromycota</taxon>
        <taxon>Glomeromycotina</taxon>
        <taxon>Glomeromycetes</taxon>
        <taxon>Glomerales</taxon>
        <taxon>Glomeraceae</taxon>
        <taxon>Rhizophagus</taxon>
    </lineage>
</organism>